<gene>
    <name evidence="2" type="ORF">C7P63_08620</name>
</gene>
<comment type="caution">
    <text evidence="2">The sequence shown here is derived from an EMBL/GenBank/DDBJ whole genome shotgun (WGS) entry which is preliminary data.</text>
</comment>
<dbReference type="Proteomes" id="UP000277864">
    <property type="component" value="Unassembled WGS sequence"/>
</dbReference>
<dbReference type="Gene3D" id="3.40.190.10">
    <property type="entry name" value="Periplasmic binding protein-like II"/>
    <property type="match status" value="2"/>
</dbReference>
<dbReference type="PANTHER" id="PTHR43649">
    <property type="entry name" value="ARABINOSE-BINDING PROTEIN-RELATED"/>
    <property type="match status" value="1"/>
</dbReference>
<feature type="signal peptide" evidence="1">
    <location>
        <begin position="1"/>
        <end position="22"/>
    </location>
</feature>
<dbReference type="InterPro" id="IPR050490">
    <property type="entry name" value="Bact_solute-bd_prot1"/>
</dbReference>
<evidence type="ECO:0000256" key="1">
    <source>
        <dbReference type="SAM" id="SignalP"/>
    </source>
</evidence>
<dbReference type="PROSITE" id="PS51257">
    <property type="entry name" value="PROKAR_LIPOPROTEIN"/>
    <property type="match status" value="1"/>
</dbReference>
<keyword evidence="1" id="KW-0732">Signal</keyword>
<sequence length="432" mass="48273">MKTSFKKIGLGLFVAGLTLSLAACGNSGTDKQADGKKTTTVDIFQFKVEFNDQFKQVAKDYEEEHPGVKINISTVGGGDDYGAALKTKFASGEEPAIFNIGGPEDLKTWKKYLADVSDTKAAENALEGTLNGVKKDDKVLGLPYNMEGYGLLYNKKVFKEAGIKVEDIKTQEDLRAAAETLDKKKKELGLEAVFALPAKETWVTGLHSSNLFIAPEFDNDVNKTYEAKEVSFKYGKEFKEYIDVQQEYSVQPTTSLDYSKQMEELFSNGKVAMTQQGNWVYGTIEEIDEEFAEENVGILPVPVNGVSENKIPVGVPNYWAVNKNKDEKVQKEARKFMDWLYTSDEGKEAVLEEFKFIPAYSGYDTDKIADPLSKQVYEYSKDGNATGWVFMGYPTDWGMNVLGAGIQKYVSDNASWDEVVKEAQEQWKTSRQ</sequence>
<keyword evidence="3" id="KW-1185">Reference proteome</keyword>
<dbReference type="EMBL" id="PXZH01000005">
    <property type="protein sequence ID" value="RST88874.1"/>
    <property type="molecule type" value="Genomic_DNA"/>
</dbReference>
<dbReference type="PANTHER" id="PTHR43649:SF12">
    <property type="entry name" value="DIACETYLCHITOBIOSE BINDING PROTEIN DASA"/>
    <property type="match status" value="1"/>
</dbReference>
<dbReference type="OrthoDB" id="9763054at2"/>
<dbReference type="Pfam" id="PF01547">
    <property type="entry name" value="SBP_bac_1"/>
    <property type="match status" value="1"/>
</dbReference>
<dbReference type="RefSeq" id="WP_125943753.1">
    <property type="nucleotide sequence ID" value="NZ_PXZH01000005.1"/>
</dbReference>
<accession>A0A429Z5C4</accession>
<evidence type="ECO:0000313" key="2">
    <source>
        <dbReference type="EMBL" id="RST88874.1"/>
    </source>
</evidence>
<dbReference type="SUPFAM" id="SSF53850">
    <property type="entry name" value="Periplasmic binding protein-like II"/>
    <property type="match status" value="1"/>
</dbReference>
<organism evidence="2 3">
    <name type="scientific">Vagococcus humatus</name>
    <dbReference type="NCBI Taxonomy" id="1889241"/>
    <lineage>
        <taxon>Bacteria</taxon>
        <taxon>Bacillati</taxon>
        <taxon>Bacillota</taxon>
        <taxon>Bacilli</taxon>
        <taxon>Lactobacillales</taxon>
        <taxon>Enterococcaceae</taxon>
        <taxon>Vagococcus</taxon>
    </lineage>
</organism>
<name>A0A429Z5C4_9ENTE</name>
<reference evidence="2 3" key="1">
    <citation type="submission" date="2018-03" db="EMBL/GenBank/DDBJ databases">
        <authorList>
            <person name="Gulvik C.A."/>
        </authorList>
    </citation>
    <scope>NUCLEOTIDE SEQUENCE [LARGE SCALE GENOMIC DNA]</scope>
    <source>
        <strain evidence="2 3">JCM 31581</strain>
    </source>
</reference>
<protein>
    <submittedName>
        <fullName evidence="2">Sugar ABC transporter substrate-binding protein</fullName>
    </submittedName>
</protein>
<dbReference type="InterPro" id="IPR006059">
    <property type="entry name" value="SBP"/>
</dbReference>
<feature type="chain" id="PRO_5038479521" evidence="1">
    <location>
        <begin position="23"/>
        <end position="432"/>
    </location>
</feature>
<proteinExistence type="predicted"/>
<dbReference type="AlphaFoldDB" id="A0A429Z5C4"/>
<evidence type="ECO:0000313" key="3">
    <source>
        <dbReference type="Proteomes" id="UP000277864"/>
    </source>
</evidence>